<dbReference type="Pfam" id="PF02518">
    <property type="entry name" value="HATPase_c"/>
    <property type="match status" value="1"/>
</dbReference>
<dbReference type="EMBL" id="QBUD01000003">
    <property type="protein sequence ID" value="PUB16206.1"/>
    <property type="molecule type" value="Genomic_DNA"/>
</dbReference>
<evidence type="ECO:0000256" key="1">
    <source>
        <dbReference type="ARBA" id="ARBA00000085"/>
    </source>
</evidence>
<keyword evidence="3" id="KW-0808">Transferase</keyword>
<evidence type="ECO:0000259" key="7">
    <source>
        <dbReference type="PROSITE" id="PS50110"/>
    </source>
</evidence>
<evidence type="ECO:0000256" key="2">
    <source>
        <dbReference type="ARBA" id="ARBA00012438"/>
    </source>
</evidence>
<dbReference type="PANTHER" id="PTHR43047">
    <property type="entry name" value="TWO-COMPONENT HISTIDINE PROTEIN KINASE"/>
    <property type="match status" value="1"/>
</dbReference>
<gene>
    <name evidence="8" type="ORF">C8N45_10359</name>
</gene>
<dbReference type="PROSITE" id="PS50109">
    <property type="entry name" value="HIS_KIN"/>
    <property type="match status" value="1"/>
</dbReference>
<dbReference type="Pfam" id="PF00072">
    <property type="entry name" value="Response_reg"/>
    <property type="match status" value="1"/>
</dbReference>
<proteinExistence type="predicted"/>
<evidence type="ECO:0000313" key="9">
    <source>
        <dbReference type="Proteomes" id="UP000244523"/>
    </source>
</evidence>
<dbReference type="Gene3D" id="3.40.50.2300">
    <property type="match status" value="1"/>
</dbReference>
<evidence type="ECO:0000259" key="6">
    <source>
        <dbReference type="PROSITE" id="PS50109"/>
    </source>
</evidence>
<dbReference type="GO" id="GO:0004673">
    <property type="term" value="F:protein histidine kinase activity"/>
    <property type="evidence" value="ECO:0007669"/>
    <property type="project" value="UniProtKB-EC"/>
</dbReference>
<feature type="domain" description="Histidine kinase" evidence="6">
    <location>
        <begin position="1"/>
        <end position="133"/>
    </location>
</feature>
<dbReference type="InterPro" id="IPR036890">
    <property type="entry name" value="HATPase_C_sf"/>
</dbReference>
<dbReference type="RefSeq" id="WP_168769433.1">
    <property type="nucleotide sequence ID" value="NZ_QBUD01000003.1"/>
</dbReference>
<dbReference type="Gene3D" id="3.30.565.10">
    <property type="entry name" value="Histidine kinase-like ATPase, C-terminal domain"/>
    <property type="match status" value="1"/>
</dbReference>
<dbReference type="CDD" id="cd17546">
    <property type="entry name" value="REC_hyHK_CKI1_RcsC-like"/>
    <property type="match status" value="1"/>
</dbReference>
<evidence type="ECO:0000256" key="5">
    <source>
        <dbReference type="PROSITE-ProRule" id="PRU00169"/>
    </source>
</evidence>
<evidence type="ECO:0000313" key="8">
    <source>
        <dbReference type="EMBL" id="PUB16206.1"/>
    </source>
</evidence>
<keyword evidence="9" id="KW-1185">Reference proteome</keyword>
<dbReference type="InterPro" id="IPR005467">
    <property type="entry name" value="His_kinase_dom"/>
</dbReference>
<protein>
    <recommendedName>
        <fullName evidence="2">histidine kinase</fullName>
        <ecNumber evidence="2">2.7.13.3</ecNumber>
    </recommendedName>
</protein>
<dbReference type="InterPro" id="IPR011006">
    <property type="entry name" value="CheY-like_superfamily"/>
</dbReference>
<dbReference type="PRINTS" id="PR00344">
    <property type="entry name" value="BCTRLSENSOR"/>
</dbReference>
<keyword evidence="4" id="KW-0418">Kinase</keyword>
<dbReference type="InterPro" id="IPR001789">
    <property type="entry name" value="Sig_transdc_resp-reg_receiver"/>
</dbReference>
<feature type="domain" description="Response regulatory" evidence="7">
    <location>
        <begin position="158"/>
        <end position="272"/>
    </location>
</feature>
<dbReference type="AlphaFoldDB" id="A0A2T6KJT3"/>
<dbReference type="SUPFAM" id="SSF55874">
    <property type="entry name" value="ATPase domain of HSP90 chaperone/DNA topoisomerase II/histidine kinase"/>
    <property type="match status" value="1"/>
</dbReference>
<dbReference type="InterPro" id="IPR004358">
    <property type="entry name" value="Sig_transdc_His_kin-like_C"/>
</dbReference>
<dbReference type="EC" id="2.7.13.3" evidence="2"/>
<comment type="caution">
    <text evidence="5">Lacks conserved residue(s) required for the propagation of feature annotation.</text>
</comment>
<dbReference type="SMART" id="SM00448">
    <property type="entry name" value="REC"/>
    <property type="match status" value="1"/>
</dbReference>
<name>A0A2T6KJT3_9RHOB</name>
<evidence type="ECO:0000256" key="3">
    <source>
        <dbReference type="ARBA" id="ARBA00022679"/>
    </source>
</evidence>
<dbReference type="InterPro" id="IPR003594">
    <property type="entry name" value="HATPase_dom"/>
</dbReference>
<dbReference type="GO" id="GO:0000160">
    <property type="term" value="P:phosphorelay signal transduction system"/>
    <property type="evidence" value="ECO:0007669"/>
    <property type="project" value="InterPro"/>
</dbReference>
<dbReference type="PROSITE" id="PS50110">
    <property type="entry name" value="RESPONSE_REGULATORY"/>
    <property type="match status" value="1"/>
</dbReference>
<reference evidence="8 9" key="1">
    <citation type="submission" date="2018-04" db="EMBL/GenBank/DDBJ databases">
        <title>Genomic Encyclopedia of Archaeal and Bacterial Type Strains, Phase II (KMG-II): from individual species to whole genera.</title>
        <authorList>
            <person name="Goeker M."/>
        </authorList>
    </citation>
    <scope>NUCLEOTIDE SEQUENCE [LARGE SCALE GENOMIC DNA]</scope>
    <source>
        <strain evidence="8 9">DSM 29955</strain>
    </source>
</reference>
<organism evidence="8 9">
    <name type="scientific">Yoonia sediminilitoris</name>
    <dbReference type="NCBI Taxonomy" id="1286148"/>
    <lineage>
        <taxon>Bacteria</taxon>
        <taxon>Pseudomonadati</taxon>
        <taxon>Pseudomonadota</taxon>
        <taxon>Alphaproteobacteria</taxon>
        <taxon>Rhodobacterales</taxon>
        <taxon>Paracoccaceae</taxon>
        <taxon>Yoonia</taxon>
    </lineage>
</organism>
<dbReference type="SUPFAM" id="SSF52172">
    <property type="entry name" value="CheY-like"/>
    <property type="match status" value="1"/>
</dbReference>
<sequence length="321" mass="34434">MCSVNCQLDFEIDMPPVIVSSDDMRLRQVLLNLIGNAIKFTPVGKIKVRAHVSEGSVLRIEVEDNGISIAKEDHPKLFQNLSQIAGKGAHKIGSTGLGLVISKRIITGMGGEIGVESDVGKGSIFWFELPVKVSGDAPPSTDSAAAYAPDSAGHYDARILLAEDNAINSEVAKALLESFGATVTVVENGQLVIGRLREQSFDFVIMNQQMPVMDGIAATQELRAMGCAAPMVSLTANAFAEDRQRCLDAGMDDFVAKPVTREKIAAILAQFATPAKEPDLLDLNQLEQVIDDFGLPLFEELLAQLARDGQSLLQLATDNAD</sequence>
<dbReference type="SMART" id="SM00387">
    <property type="entry name" value="HATPase_c"/>
    <property type="match status" value="1"/>
</dbReference>
<evidence type="ECO:0000256" key="4">
    <source>
        <dbReference type="ARBA" id="ARBA00022777"/>
    </source>
</evidence>
<accession>A0A2T6KJT3</accession>
<dbReference type="Proteomes" id="UP000244523">
    <property type="component" value="Unassembled WGS sequence"/>
</dbReference>
<dbReference type="CDD" id="cd16922">
    <property type="entry name" value="HATPase_EvgS-ArcB-TorS-like"/>
    <property type="match status" value="1"/>
</dbReference>
<comment type="caution">
    <text evidence="8">The sequence shown here is derived from an EMBL/GenBank/DDBJ whole genome shotgun (WGS) entry which is preliminary data.</text>
</comment>
<comment type="catalytic activity">
    <reaction evidence="1">
        <text>ATP + protein L-histidine = ADP + protein N-phospho-L-histidine.</text>
        <dbReference type="EC" id="2.7.13.3"/>
    </reaction>
</comment>